<reference evidence="1" key="1">
    <citation type="submission" date="2014-11" db="EMBL/GenBank/DDBJ databases">
        <authorList>
            <person name="Amaro Gonzalez C."/>
        </authorList>
    </citation>
    <scope>NUCLEOTIDE SEQUENCE</scope>
</reference>
<name>A0A0E9VFE4_ANGAN</name>
<reference evidence="1" key="2">
    <citation type="journal article" date="2015" name="Fish Shellfish Immunol.">
        <title>Early steps in the European eel (Anguilla anguilla)-Vibrio vulnificus interaction in the gills: Role of the RtxA13 toxin.</title>
        <authorList>
            <person name="Callol A."/>
            <person name="Pajuelo D."/>
            <person name="Ebbesson L."/>
            <person name="Teles M."/>
            <person name="MacKenzie S."/>
            <person name="Amaro C."/>
        </authorList>
    </citation>
    <scope>NUCLEOTIDE SEQUENCE</scope>
</reference>
<sequence length="18" mass="2053">MLTPRSLLVTESNNVLEH</sequence>
<organism evidence="1">
    <name type="scientific">Anguilla anguilla</name>
    <name type="common">European freshwater eel</name>
    <name type="synonym">Muraena anguilla</name>
    <dbReference type="NCBI Taxonomy" id="7936"/>
    <lineage>
        <taxon>Eukaryota</taxon>
        <taxon>Metazoa</taxon>
        <taxon>Chordata</taxon>
        <taxon>Craniata</taxon>
        <taxon>Vertebrata</taxon>
        <taxon>Euteleostomi</taxon>
        <taxon>Actinopterygii</taxon>
        <taxon>Neopterygii</taxon>
        <taxon>Teleostei</taxon>
        <taxon>Anguilliformes</taxon>
        <taxon>Anguillidae</taxon>
        <taxon>Anguilla</taxon>
    </lineage>
</organism>
<proteinExistence type="predicted"/>
<dbReference type="AlphaFoldDB" id="A0A0E9VFE4"/>
<evidence type="ECO:0000313" key="1">
    <source>
        <dbReference type="EMBL" id="JAH76190.1"/>
    </source>
</evidence>
<accession>A0A0E9VFE4</accession>
<protein>
    <submittedName>
        <fullName evidence="1">Uncharacterized protein</fullName>
    </submittedName>
</protein>
<dbReference type="EMBL" id="GBXM01032387">
    <property type="protein sequence ID" value="JAH76190.1"/>
    <property type="molecule type" value="Transcribed_RNA"/>
</dbReference>